<dbReference type="PANTHER" id="PTHR44591">
    <property type="entry name" value="STRESS RESPONSE REGULATOR PROTEIN 1"/>
    <property type="match status" value="1"/>
</dbReference>
<dbReference type="RefSeq" id="WP_406854571.1">
    <property type="nucleotide sequence ID" value="NZ_CP157484.1"/>
</dbReference>
<name>A0AAU7JC70_9HYPH</name>
<proteinExistence type="predicted"/>
<sequence length="169" mass="18899">MRAELQASVSQSFSLAERAGTVLVVDDSSTMRTVVKRILQRLEIDNVVDAPDAATAFTLLHQRSFGVVICDLQMEPHDGFHLLRGLREMPEEMAETPFILMTASLDAKHVEVARYRGADAYILKPFTAEALRQKLEAVLPMGRFVAQPEAAMIEQQAIERRVKTFIGSR</sequence>
<gene>
    <name evidence="5" type="ORF">ABEG18_18740</name>
</gene>
<dbReference type="PANTHER" id="PTHR44591:SF14">
    <property type="entry name" value="PROTEIN PILG"/>
    <property type="match status" value="1"/>
</dbReference>
<reference evidence="5" key="1">
    <citation type="submission" date="2024-05" db="EMBL/GenBank/DDBJ databases">
        <authorList>
            <person name="Kim S."/>
            <person name="Heo J."/>
            <person name="Choi H."/>
            <person name="Choi Y."/>
            <person name="Kwon S.-W."/>
            <person name="Kim Y."/>
        </authorList>
    </citation>
    <scope>NUCLEOTIDE SEQUENCE</scope>
    <source>
        <strain evidence="5">KACC 23698</strain>
    </source>
</reference>
<evidence type="ECO:0000256" key="3">
    <source>
        <dbReference type="PROSITE-ProRule" id="PRU00169"/>
    </source>
</evidence>
<keyword evidence="2" id="KW-0902">Two-component regulatory system</keyword>
<dbReference type="Pfam" id="PF00072">
    <property type="entry name" value="Response_reg"/>
    <property type="match status" value="1"/>
</dbReference>
<dbReference type="SMART" id="SM00448">
    <property type="entry name" value="REC"/>
    <property type="match status" value="1"/>
</dbReference>
<accession>A0AAU7JC70</accession>
<evidence type="ECO:0000256" key="1">
    <source>
        <dbReference type="ARBA" id="ARBA00022553"/>
    </source>
</evidence>
<dbReference type="InterPro" id="IPR050595">
    <property type="entry name" value="Bact_response_regulator"/>
</dbReference>
<keyword evidence="1 3" id="KW-0597">Phosphoprotein</keyword>
<feature type="domain" description="Response regulatory" evidence="4">
    <location>
        <begin position="21"/>
        <end position="139"/>
    </location>
</feature>
<dbReference type="SUPFAM" id="SSF52172">
    <property type="entry name" value="CheY-like"/>
    <property type="match status" value="1"/>
</dbReference>
<organism evidence="5">
    <name type="scientific">Alsobacter sp. KACC 23698</name>
    <dbReference type="NCBI Taxonomy" id="3149229"/>
    <lineage>
        <taxon>Bacteria</taxon>
        <taxon>Pseudomonadati</taxon>
        <taxon>Pseudomonadota</taxon>
        <taxon>Alphaproteobacteria</taxon>
        <taxon>Hyphomicrobiales</taxon>
        <taxon>Alsobacteraceae</taxon>
        <taxon>Alsobacter</taxon>
    </lineage>
</organism>
<dbReference type="PROSITE" id="PS50110">
    <property type="entry name" value="RESPONSE_REGULATORY"/>
    <property type="match status" value="1"/>
</dbReference>
<evidence type="ECO:0000256" key="2">
    <source>
        <dbReference type="ARBA" id="ARBA00023012"/>
    </source>
</evidence>
<dbReference type="EMBL" id="CP157484">
    <property type="protein sequence ID" value="XBO37744.1"/>
    <property type="molecule type" value="Genomic_DNA"/>
</dbReference>
<protein>
    <submittedName>
        <fullName evidence="5">Response regulator</fullName>
    </submittedName>
</protein>
<evidence type="ECO:0000313" key="5">
    <source>
        <dbReference type="EMBL" id="XBO37744.1"/>
    </source>
</evidence>
<feature type="modified residue" description="4-aspartylphosphate" evidence="3">
    <location>
        <position position="71"/>
    </location>
</feature>
<dbReference type="InterPro" id="IPR001789">
    <property type="entry name" value="Sig_transdc_resp-reg_receiver"/>
</dbReference>
<dbReference type="AlphaFoldDB" id="A0AAU7JC70"/>
<dbReference type="Gene3D" id="3.40.50.2300">
    <property type="match status" value="1"/>
</dbReference>
<evidence type="ECO:0000259" key="4">
    <source>
        <dbReference type="PROSITE" id="PS50110"/>
    </source>
</evidence>
<dbReference type="InterPro" id="IPR011006">
    <property type="entry name" value="CheY-like_superfamily"/>
</dbReference>
<dbReference type="GO" id="GO:0000160">
    <property type="term" value="P:phosphorelay signal transduction system"/>
    <property type="evidence" value="ECO:0007669"/>
    <property type="project" value="UniProtKB-KW"/>
</dbReference>